<feature type="transmembrane region" description="Helical" evidence="8">
    <location>
        <begin position="432"/>
        <end position="452"/>
    </location>
</feature>
<feature type="transmembrane region" description="Helical" evidence="8">
    <location>
        <begin position="538"/>
        <end position="559"/>
    </location>
</feature>
<proteinExistence type="predicted"/>
<reference evidence="10" key="1">
    <citation type="journal article" date="2012" name="Nat. Biotechnol.">
        <title>Reference genome sequence of the model plant Setaria.</title>
        <authorList>
            <person name="Bennetzen J.L."/>
            <person name="Schmutz J."/>
            <person name="Wang H."/>
            <person name="Percifield R."/>
            <person name="Hawkins J."/>
            <person name="Pontaroli A.C."/>
            <person name="Estep M."/>
            <person name="Feng L."/>
            <person name="Vaughn J.N."/>
            <person name="Grimwood J."/>
            <person name="Jenkins J."/>
            <person name="Barry K."/>
            <person name="Lindquist E."/>
            <person name="Hellsten U."/>
            <person name="Deshpande S."/>
            <person name="Wang X."/>
            <person name="Wu X."/>
            <person name="Mitros T."/>
            <person name="Triplett J."/>
            <person name="Yang X."/>
            <person name="Ye C.Y."/>
            <person name="Mauro-Herrera M."/>
            <person name="Wang L."/>
            <person name="Li P."/>
            <person name="Sharma M."/>
            <person name="Sharma R."/>
            <person name="Ronald P.C."/>
            <person name="Panaud O."/>
            <person name="Kellogg E.A."/>
            <person name="Brutnell T.P."/>
            <person name="Doust A.N."/>
            <person name="Tuskan G.A."/>
            <person name="Rokhsar D."/>
            <person name="Devos K.M."/>
        </authorList>
    </citation>
    <scope>NUCLEOTIDE SEQUENCE [LARGE SCALE GENOMIC DNA]</scope>
    <source>
        <strain evidence="10">Yugu1</strain>
    </source>
</reference>
<dbReference type="SUPFAM" id="SSF48403">
    <property type="entry name" value="Ankyrin repeat"/>
    <property type="match status" value="2"/>
</dbReference>
<dbReference type="InterPro" id="IPR002110">
    <property type="entry name" value="Ankyrin_rpt"/>
</dbReference>
<feature type="repeat" description="ANK" evidence="7">
    <location>
        <begin position="230"/>
        <end position="262"/>
    </location>
</feature>
<evidence type="ECO:0000256" key="8">
    <source>
        <dbReference type="SAM" id="Phobius"/>
    </source>
</evidence>
<dbReference type="PROSITE" id="PS50088">
    <property type="entry name" value="ANK_REPEAT"/>
    <property type="match status" value="3"/>
</dbReference>
<evidence type="ECO:0000256" key="4">
    <source>
        <dbReference type="ARBA" id="ARBA00022989"/>
    </source>
</evidence>
<gene>
    <name evidence="10" type="ORF">SETIT_9G101900v2</name>
</gene>
<keyword evidence="3" id="KW-0677">Repeat</keyword>
<dbReference type="PROSITE" id="PS50297">
    <property type="entry name" value="ANK_REP_REGION"/>
    <property type="match status" value="3"/>
</dbReference>
<dbReference type="Pfam" id="PF13962">
    <property type="entry name" value="PGG"/>
    <property type="match status" value="1"/>
</dbReference>
<evidence type="ECO:0000313" key="10">
    <source>
        <dbReference type="EMBL" id="RCV41018.1"/>
    </source>
</evidence>
<dbReference type="SMART" id="SM00248">
    <property type="entry name" value="ANK"/>
    <property type="match status" value="9"/>
</dbReference>
<keyword evidence="4 8" id="KW-1133">Transmembrane helix</keyword>
<evidence type="ECO:0000256" key="1">
    <source>
        <dbReference type="ARBA" id="ARBA00004141"/>
    </source>
</evidence>
<protein>
    <recommendedName>
        <fullName evidence="9">PGG domain-containing protein</fullName>
    </recommendedName>
</protein>
<comment type="subcellular location">
    <subcellularLocation>
        <location evidence="1">Membrane</location>
        <topology evidence="1">Multi-pass membrane protein</topology>
    </subcellularLocation>
</comment>
<name>A0A368SF78_SETIT</name>
<sequence>MAAVGTAEGGMDPALYKAATQGCVGSLRKLVVKDVEILNSKTPQRNTALHLAALHGHPKFAREVLAVSKELIVAKNADGDTALHLAAKTGRLKVAELLVALARGWPEDPNSEDALLKSPLIATNKEGNNPLHEAVRCRRTAVALALLDADPSRAYDLNEKMESPLHMAAREGLVHVVRKMFEFTWFDTEYVPSASVSGTALHQAVLGGHIKVVEIMLEKHIWLLDMTDSNGNNALHYAAQKNNSHVVELLLNMKTQLAYTRNREQQSPLHVAAQYGSTAAIKALLRYCSDAAEMVDGNGRNAFHASVDSGKANALRCLLCRVRPEQLLNRADKNGDTPLHLAARMNRVHCALVLLKDRRVDPCIRNKENQTARSLVEVRLNTGEMDAHEMYLWKQLKRQESTRCLKQQLPPVTFTGGSRSSSHKYFERSVETYILVATLIATVTFAATFTMPGGYDQNSGIALHGHDTAFKIFVISNTVAMCSSIVVVYCFIWAWKNPLKFKVDKLLWGHRLTMIAGLGMLVSLMAAVYITVAPTSRWPAYVVIAIGMSTPVVVVLMLGKEVVFVPL</sequence>
<dbReference type="OrthoDB" id="10040922at2759"/>
<dbReference type="AlphaFoldDB" id="A0A368SF78"/>
<keyword evidence="6 8" id="KW-0472">Membrane</keyword>
<dbReference type="PANTHER" id="PTHR24186:SF50">
    <property type="entry name" value="ANKYRIN REPEAT-CONTAINING PROTEIN ITN1-LIKE ISOFORM X1"/>
    <property type="match status" value="1"/>
</dbReference>
<accession>A0A368SF78</accession>
<feature type="transmembrane region" description="Helical" evidence="8">
    <location>
        <begin position="512"/>
        <end position="532"/>
    </location>
</feature>
<dbReference type="KEGG" id="sita:101766615"/>
<feature type="repeat" description="ANK" evidence="7">
    <location>
        <begin position="334"/>
        <end position="367"/>
    </location>
</feature>
<keyword evidence="5 7" id="KW-0040">ANK repeat</keyword>
<dbReference type="GO" id="GO:0016020">
    <property type="term" value="C:membrane"/>
    <property type="evidence" value="ECO:0007669"/>
    <property type="project" value="UniProtKB-SubCell"/>
</dbReference>
<evidence type="ECO:0000256" key="6">
    <source>
        <dbReference type="ARBA" id="ARBA00023136"/>
    </source>
</evidence>
<organism evidence="10">
    <name type="scientific">Setaria italica</name>
    <name type="common">Foxtail millet</name>
    <name type="synonym">Panicum italicum</name>
    <dbReference type="NCBI Taxonomy" id="4555"/>
    <lineage>
        <taxon>Eukaryota</taxon>
        <taxon>Viridiplantae</taxon>
        <taxon>Streptophyta</taxon>
        <taxon>Embryophyta</taxon>
        <taxon>Tracheophyta</taxon>
        <taxon>Spermatophyta</taxon>
        <taxon>Magnoliopsida</taxon>
        <taxon>Liliopsida</taxon>
        <taxon>Poales</taxon>
        <taxon>Poaceae</taxon>
        <taxon>PACMAD clade</taxon>
        <taxon>Panicoideae</taxon>
        <taxon>Panicodae</taxon>
        <taxon>Paniceae</taxon>
        <taxon>Cenchrinae</taxon>
        <taxon>Setaria</taxon>
    </lineage>
</organism>
<evidence type="ECO:0000256" key="3">
    <source>
        <dbReference type="ARBA" id="ARBA00022737"/>
    </source>
</evidence>
<evidence type="ECO:0000256" key="2">
    <source>
        <dbReference type="ARBA" id="ARBA00022692"/>
    </source>
</evidence>
<dbReference type="Gene3D" id="1.25.40.20">
    <property type="entry name" value="Ankyrin repeat-containing domain"/>
    <property type="match status" value="3"/>
</dbReference>
<dbReference type="Pfam" id="PF13637">
    <property type="entry name" value="Ank_4"/>
    <property type="match status" value="1"/>
</dbReference>
<evidence type="ECO:0000259" key="9">
    <source>
        <dbReference type="Pfam" id="PF13962"/>
    </source>
</evidence>
<keyword evidence="2 8" id="KW-0812">Transmembrane</keyword>
<dbReference type="STRING" id="4555.A0A368SF78"/>
<dbReference type="Pfam" id="PF12796">
    <property type="entry name" value="Ank_2"/>
    <property type="match status" value="2"/>
</dbReference>
<feature type="repeat" description="ANK" evidence="7">
    <location>
        <begin position="78"/>
        <end position="99"/>
    </location>
</feature>
<dbReference type="PANTHER" id="PTHR24186">
    <property type="entry name" value="PROTEIN PHOSPHATASE 1 REGULATORY SUBUNIT"/>
    <property type="match status" value="1"/>
</dbReference>
<dbReference type="InterPro" id="IPR026961">
    <property type="entry name" value="PGG_dom"/>
</dbReference>
<dbReference type="EMBL" id="CM003536">
    <property type="protein sequence ID" value="RCV41018.1"/>
    <property type="molecule type" value="Genomic_DNA"/>
</dbReference>
<evidence type="ECO:0000256" key="7">
    <source>
        <dbReference type="PROSITE-ProRule" id="PRU00023"/>
    </source>
</evidence>
<dbReference type="InterPro" id="IPR036770">
    <property type="entry name" value="Ankyrin_rpt-contain_sf"/>
</dbReference>
<reference evidence="10" key="2">
    <citation type="submission" date="2015-07" db="EMBL/GenBank/DDBJ databases">
        <authorList>
            <person name="Noorani M."/>
        </authorList>
    </citation>
    <scope>NUCLEOTIDE SEQUENCE</scope>
    <source>
        <strain evidence="10">Yugu1</strain>
    </source>
</reference>
<feature type="domain" description="PGG" evidence="9">
    <location>
        <begin position="425"/>
        <end position="530"/>
    </location>
</feature>
<feature type="transmembrane region" description="Helical" evidence="8">
    <location>
        <begin position="472"/>
        <end position="492"/>
    </location>
</feature>
<evidence type="ECO:0000256" key="5">
    <source>
        <dbReference type="ARBA" id="ARBA00023043"/>
    </source>
</evidence>